<evidence type="ECO:0000313" key="2">
    <source>
        <dbReference type="Proteomes" id="UP000241771"/>
    </source>
</evidence>
<organism evidence="1 2">
    <name type="scientific">Photobacterium sanctipauli</name>
    <dbReference type="NCBI Taxonomy" id="1342794"/>
    <lineage>
        <taxon>Bacteria</taxon>
        <taxon>Pseudomonadati</taxon>
        <taxon>Pseudomonadota</taxon>
        <taxon>Gammaproteobacteria</taxon>
        <taxon>Vibrionales</taxon>
        <taxon>Vibrionaceae</taxon>
        <taxon>Photobacterium</taxon>
    </lineage>
</organism>
<protein>
    <recommendedName>
        <fullName evidence="3">DUF2570 domain-containing protein</fullName>
    </recommendedName>
</protein>
<dbReference type="AlphaFoldDB" id="A0A2T3NIJ5"/>
<dbReference type="EMBL" id="PYMA01000018">
    <property type="protein sequence ID" value="PSW14773.1"/>
    <property type="molecule type" value="Genomic_DNA"/>
</dbReference>
<sequence length="131" mass="14472">MVMSKFKSFSLVVLVLIAVVLFVENGFLSRDLKASKADIQAKSQEIAQLVAVNQSMEQTVAYLEAMAERERIAAEQADLARRSWQARASQAQLQIEKDIANANCADLLIPGADRWVYYNAASGHPIQSNTD</sequence>
<accession>A0A2T3NIJ5</accession>
<dbReference type="Proteomes" id="UP000241771">
    <property type="component" value="Unassembled WGS sequence"/>
</dbReference>
<evidence type="ECO:0008006" key="3">
    <source>
        <dbReference type="Google" id="ProtNLM"/>
    </source>
</evidence>
<proteinExistence type="predicted"/>
<reference evidence="1 2" key="1">
    <citation type="submission" date="2018-01" db="EMBL/GenBank/DDBJ databases">
        <title>Whole genome sequencing of Histamine producing bacteria.</title>
        <authorList>
            <person name="Butler K."/>
        </authorList>
    </citation>
    <scope>NUCLEOTIDE SEQUENCE [LARGE SCALE GENOMIC DNA]</scope>
    <source>
        <strain evidence="1 2">DSM 100436</strain>
    </source>
</reference>
<evidence type="ECO:0000313" key="1">
    <source>
        <dbReference type="EMBL" id="PSW14773.1"/>
    </source>
</evidence>
<keyword evidence="2" id="KW-1185">Reference proteome</keyword>
<name>A0A2T3NIJ5_9GAMM</name>
<gene>
    <name evidence="1" type="ORF">C9I98_21545</name>
</gene>
<comment type="caution">
    <text evidence="1">The sequence shown here is derived from an EMBL/GenBank/DDBJ whole genome shotgun (WGS) entry which is preliminary data.</text>
</comment>